<organism evidence="3 4">
    <name type="scientific">Phyllobacterium zundukense</name>
    <dbReference type="NCBI Taxonomy" id="1867719"/>
    <lineage>
        <taxon>Bacteria</taxon>
        <taxon>Pseudomonadati</taxon>
        <taxon>Pseudomonadota</taxon>
        <taxon>Alphaproteobacteria</taxon>
        <taxon>Hyphomicrobiales</taxon>
        <taxon>Phyllobacteriaceae</taxon>
        <taxon>Phyllobacterium</taxon>
    </lineage>
</organism>
<dbReference type="EMBL" id="MZMT01000049">
    <property type="protein sequence ID" value="PIO42924.1"/>
    <property type="molecule type" value="Genomic_DNA"/>
</dbReference>
<dbReference type="OrthoDB" id="9803836at2"/>
<evidence type="ECO:0000256" key="2">
    <source>
        <dbReference type="SAM" id="Coils"/>
    </source>
</evidence>
<dbReference type="NCBIfam" id="NF001962">
    <property type="entry name" value="PRK00736.1"/>
    <property type="match status" value="1"/>
</dbReference>
<dbReference type="Pfam" id="PF04102">
    <property type="entry name" value="SlyX"/>
    <property type="match status" value="1"/>
</dbReference>
<dbReference type="InterPro" id="IPR007236">
    <property type="entry name" value="SlyX"/>
</dbReference>
<feature type="coiled-coil region" evidence="2">
    <location>
        <begin position="9"/>
        <end position="57"/>
    </location>
</feature>
<dbReference type="AlphaFoldDB" id="A0A2N9VTV6"/>
<evidence type="ECO:0000313" key="4">
    <source>
        <dbReference type="Proteomes" id="UP000232163"/>
    </source>
</evidence>
<dbReference type="Proteomes" id="UP000232163">
    <property type="component" value="Unassembled WGS sequence"/>
</dbReference>
<name>A0A2N9VTV6_9HYPH</name>
<gene>
    <name evidence="1" type="primary">slyX</name>
    <name evidence="3" type="ORF">B5P45_21035</name>
</gene>
<protein>
    <recommendedName>
        <fullName evidence="1">Protein SlyX homolog</fullName>
    </recommendedName>
</protein>
<reference evidence="3 4" key="1">
    <citation type="journal article" date="2017" name="Int J Environ Stud">
        <title>Does the Miocene-Pliocene relict legume Oxytropis triphylla form nitrogen-fixing nodules with a combination of bacterial strains?</title>
        <authorList>
            <person name="Safronova V."/>
            <person name="Belimov A."/>
            <person name="Sazanova A."/>
            <person name="Kuznetsova I."/>
            <person name="Popova J."/>
            <person name="Andronov E."/>
            <person name="Verkhozina A."/>
            <person name="Tikhonovich I."/>
        </authorList>
    </citation>
    <scope>NUCLEOTIDE SEQUENCE [LARGE SCALE GENOMIC DNA]</scope>
    <source>
        <strain evidence="3 4">Tri-38</strain>
    </source>
</reference>
<evidence type="ECO:0000256" key="1">
    <source>
        <dbReference type="HAMAP-Rule" id="MF_00715"/>
    </source>
</evidence>
<comment type="caution">
    <text evidence="3">The sequence shown here is derived from an EMBL/GenBank/DDBJ whole genome shotgun (WGS) entry which is preliminary data.</text>
</comment>
<comment type="similarity">
    <text evidence="1">Belongs to the SlyX family.</text>
</comment>
<dbReference type="RefSeq" id="WP_100000528.1">
    <property type="nucleotide sequence ID" value="NZ_CP017940.1"/>
</dbReference>
<sequence length="70" mass="8138">MTADNTDRLTRLEILVTEQEKTIEELSGQVTEQWKVIEGMRRKLDALTDRFLVLEEQTAPDIPVTKPPHY</sequence>
<accession>A0A2N9VTV6</accession>
<keyword evidence="4" id="KW-1185">Reference proteome</keyword>
<evidence type="ECO:0000313" key="3">
    <source>
        <dbReference type="EMBL" id="PIO42924.1"/>
    </source>
</evidence>
<keyword evidence="2" id="KW-0175">Coiled coil</keyword>
<dbReference type="HAMAP" id="MF_00715">
    <property type="entry name" value="SlyX"/>
    <property type="match status" value="1"/>
</dbReference>
<dbReference type="KEGG" id="pht:BLM14_17065"/>
<proteinExistence type="inferred from homology"/>